<dbReference type="Proteomes" id="UP001596043">
    <property type="component" value="Unassembled WGS sequence"/>
</dbReference>
<dbReference type="Pfam" id="PF24681">
    <property type="entry name" value="Kelch_KLHDC2_KLHL20_DRC7"/>
    <property type="match status" value="1"/>
</dbReference>
<feature type="signal peptide" evidence="3">
    <location>
        <begin position="1"/>
        <end position="24"/>
    </location>
</feature>
<feature type="chain" id="PRO_5045731330" description="Galactose oxidase" evidence="3">
    <location>
        <begin position="25"/>
        <end position="349"/>
    </location>
</feature>
<dbReference type="CDD" id="cd15482">
    <property type="entry name" value="Sialidase_non-viral"/>
    <property type="match status" value="1"/>
</dbReference>
<dbReference type="RefSeq" id="WP_379978097.1">
    <property type="nucleotide sequence ID" value="NZ_JBHSFV010000004.1"/>
</dbReference>
<accession>A0ABV9HVE6</accession>
<dbReference type="InterPro" id="IPR015915">
    <property type="entry name" value="Kelch-typ_b-propeller"/>
</dbReference>
<evidence type="ECO:0000256" key="3">
    <source>
        <dbReference type="SAM" id="SignalP"/>
    </source>
</evidence>
<evidence type="ECO:0008006" key="6">
    <source>
        <dbReference type="Google" id="ProtNLM"/>
    </source>
</evidence>
<evidence type="ECO:0000256" key="2">
    <source>
        <dbReference type="ARBA" id="ARBA00022737"/>
    </source>
</evidence>
<keyword evidence="1" id="KW-0880">Kelch repeat</keyword>
<keyword evidence="3" id="KW-0732">Signal</keyword>
<sequence length="349" mass="38678">MKTNKTVKQIILLFIFGALAISCASDDEPVVVNEMPEEEMMDPTDPDIANLDLTFTLHTQQDQIGDFAFQEMAVFNGSVHSYYGAGLGATKEMPYNLGVWHSDNGIAWVSDTSFGSERRGHSVTEFNGDLFLIGGADNDDNDLEEVWVSNDGVFWTLGSDLLPFGGVSFHSTVAYNGQLYLITDDYEDDAGTQMMAVYRSDDGFNWNLIATNVFPVRTAAETVVFNNKIYLIGGTNDTNFLNDTWTTEDGITWAEVTPTGAFVDPIVFHSLNTYDNALWLIGGWSITNQYNNHIWYSQDGINWITYDGEIPFDGLYAHDALVYGDELWIFGGVQEDGLSGAIGSIKIND</sequence>
<protein>
    <recommendedName>
        <fullName evidence="6">Galactose oxidase</fullName>
    </recommendedName>
</protein>
<proteinExistence type="predicted"/>
<dbReference type="PANTHER" id="PTHR46228">
    <property type="entry name" value="KELCH DOMAIN-CONTAINING PROTEIN"/>
    <property type="match status" value="1"/>
</dbReference>
<dbReference type="Gene3D" id="2.120.10.80">
    <property type="entry name" value="Kelch-type beta propeller"/>
    <property type="match status" value="2"/>
</dbReference>
<name>A0ABV9HVE6_9FLAO</name>
<evidence type="ECO:0000256" key="1">
    <source>
        <dbReference type="ARBA" id="ARBA00022441"/>
    </source>
</evidence>
<dbReference type="EMBL" id="JBHSFV010000004">
    <property type="protein sequence ID" value="MFC4633867.1"/>
    <property type="molecule type" value="Genomic_DNA"/>
</dbReference>
<evidence type="ECO:0000313" key="5">
    <source>
        <dbReference type="Proteomes" id="UP001596043"/>
    </source>
</evidence>
<comment type="caution">
    <text evidence="4">The sequence shown here is derived from an EMBL/GenBank/DDBJ whole genome shotgun (WGS) entry which is preliminary data.</text>
</comment>
<evidence type="ECO:0000313" key="4">
    <source>
        <dbReference type="EMBL" id="MFC4633867.1"/>
    </source>
</evidence>
<dbReference type="SUPFAM" id="SSF117281">
    <property type="entry name" value="Kelch motif"/>
    <property type="match status" value="1"/>
</dbReference>
<organism evidence="4 5">
    <name type="scientific">Dokdonia ponticola</name>
    <dbReference type="NCBI Taxonomy" id="2041041"/>
    <lineage>
        <taxon>Bacteria</taxon>
        <taxon>Pseudomonadati</taxon>
        <taxon>Bacteroidota</taxon>
        <taxon>Flavobacteriia</taxon>
        <taxon>Flavobacteriales</taxon>
        <taxon>Flavobacteriaceae</taxon>
        <taxon>Dokdonia</taxon>
    </lineage>
</organism>
<keyword evidence="5" id="KW-1185">Reference proteome</keyword>
<dbReference type="PANTHER" id="PTHR46228:SF2">
    <property type="entry name" value="KELCH REPEAT PROTEIN (AFU_ORTHOLOGUE AFUA_4G14350)"/>
    <property type="match status" value="1"/>
</dbReference>
<gene>
    <name evidence="4" type="ORF">ACFO3O_08110</name>
</gene>
<dbReference type="PROSITE" id="PS51257">
    <property type="entry name" value="PROKAR_LIPOPROTEIN"/>
    <property type="match status" value="1"/>
</dbReference>
<reference evidence="5" key="1">
    <citation type="journal article" date="2019" name="Int. J. Syst. Evol. Microbiol.">
        <title>The Global Catalogue of Microorganisms (GCM) 10K type strain sequencing project: providing services to taxonomists for standard genome sequencing and annotation.</title>
        <authorList>
            <consortium name="The Broad Institute Genomics Platform"/>
            <consortium name="The Broad Institute Genome Sequencing Center for Infectious Disease"/>
            <person name="Wu L."/>
            <person name="Ma J."/>
        </authorList>
    </citation>
    <scope>NUCLEOTIDE SEQUENCE [LARGE SCALE GENOMIC DNA]</scope>
    <source>
        <strain evidence="5">YJ-61-S</strain>
    </source>
</reference>
<keyword evidence="2" id="KW-0677">Repeat</keyword>